<dbReference type="SUPFAM" id="SSF56112">
    <property type="entry name" value="Protein kinase-like (PK-like)"/>
    <property type="match status" value="1"/>
</dbReference>
<protein>
    <submittedName>
        <fullName evidence="1">Aminoglycoside phosphotransferase</fullName>
    </submittedName>
</protein>
<comment type="caution">
    <text evidence="1">The sequence shown here is derived from an EMBL/GenBank/DDBJ whole genome shotgun (WGS) entry which is preliminary data.</text>
</comment>
<dbReference type="AlphaFoldDB" id="A0AA90SKL9"/>
<reference evidence="1" key="1">
    <citation type="submission" date="2023-08" db="EMBL/GenBank/DDBJ databases">
        <title>The draft genome of Tsukamurella strandjordii strain 050030.</title>
        <authorList>
            <person name="Zhao F."/>
            <person name="Feng Y."/>
            <person name="Zong Z."/>
        </authorList>
    </citation>
    <scope>NUCLEOTIDE SEQUENCE</scope>
    <source>
        <strain evidence="1">050030</strain>
    </source>
</reference>
<keyword evidence="2" id="KW-1185">Reference proteome</keyword>
<dbReference type="Proteomes" id="UP001178281">
    <property type="component" value="Unassembled WGS sequence"/>
</dbReference>
<sequence length="301" mass="32513">MLTAPPSPSDTEVLAAVRTHWATDAAAAVYLPVGFGAHHWRIDDASGPVLFATVDADTELRPLAEAAAAYGAAAHLQAAGVRGVVAPVPSSAGTAVVQLDGAGLSVTPWLRGTTPSEHEARAHATETAELLRGLHAARGDGVPRWRTRVRPGLADAIAEATAGPWRSGPFGEPARRAIRSRLAEILTWTGRHAALVERALAVEWVPTHGEPHHANQLRTPAGLVLVDWESLRLAPPERDHLDLPSDLRREVGSRDWAVELFEWEWRLTEIDEYLGWFRRPHSGGPDDEAAFVGLQEELNIA</sequence>
<accession>A0AA90SKL9</accession>
<dbReference type="Gene3D" id="1.10.510.10">
    <property type="entry name" value="Transferase(Phosphotransferase) domain 1"/>
    <property type="match status" value="1"/>
</dbReference>
<proteinExistence type="predicted"/>
<organism evidence="1 2">
    <name type="scientific">Tsukamurella strandjordii</name>
    <dbReference type="NCBI Taxonomy" id="147577"/>
    <lineage>
        <taxon>Bacteria</taxon>
        <taxon>Bacillati</taxon>
        <taxon>Actinomycetota</taxon>
        <taxon>Actinomycetes</taxon>
        <taxon>Mycobacteriales</taxon>
        <taxon>Tsukamurellaceae</taxon>
        <taxon>Tsukamurella</taxon>
    </lineage>
</organism>
<gene>
    <name evidence="1" type="ORF">Q7X28_04490</name>
</gene>
<name>A0AA90SKL9_9ACTN</name>
<dbReference type="RefSeq" id="WP_305110442.1">
    <property type="nucleotide sequence ID" value="NZ_JAUTIX010000002.1"/>
</dbReference>
<dbReference type="EMBL" id="JAUTIX010000002">
    <property type="protein sequence ID" value="MDP0397177.1"/>
    <property type="molecule type" value="Genomic_DNA"/>
</dbReference>
<evidence type="ECO:0000313" key="1">
    <source>
        <dbReference type="EMBL" id="MDP0397177.1"/>
    </source>
</evidence>
<dbReference type="InterPro" id="IPR011009">
    <property type="entry name" value="Kinase-like_dom_sf"/>
</dbReference>
<dbReference type="Gene3D" id="3.30.200.20">
    <property type="entry name" value="Phosphorylase Kinase, domain 1"/>
    <property type="match status" value="1"/>
</dbReference>
<evidence type="ECO:0000313" key="2">
    <source>
        <dbReference type="Proteomes" id="UP001178281"/>
    </source>
</evidence>